<evidence type="ECO:0000313" key="2">
    <source>
        <dbReference type="Proteomes" id="UP000324897"/>
    </source>
</evidence>
<sequence length="131" mass="14995">MGIMINLTRLLPQFPLNIRSILDLVPTIEDCRDASADTLENQDCNAEVDQWPNRWMLPQIIENARHGAPKLQRIAAKEQDSKSRMNPDVSNRIAIENLNKRGNKFYRAERSGVDYLQLREIAGEGEGHRRG</sequence>
<accession>A0A5J9WRQ1</accession>
<reference evidence="1 2" key="1">
    <citation type="journal article" date="2019" name="Sci. Rep.">
        <title>A high-quality genome of Eragrostis curvula grass provides insights into Poaceae evolution and supports new strategies to enhance forage quality.</title>
        <authorList>
            <person name="Carballo J."/>
            <person name="Santos B.A.C.M."/>
            <person name="Zappacosta D."/>
            <person name="Garbus I."/>
            <person name="Selva J.P."/>
            <person name="Gallo C.A."/>
            <person name="Diaz A."/>
            <person name="Albertini E."/>
            <person name="Caccamo M."/>
            <person name="Echenique V."/>
        </authorList>
    </citation>
    <scope>NUCLEOTIDE SEQUENCE [LARGE SCALE GENOMIC DNA]</scope>
    <source>
        <strain evidence="2">cv. Victoria</strain>
        <tissue evidence="1">Leaf</tissue>
    </source>
</reference>
<keyword evidence="2" id="KW-1185">Reference proteome</keyword>
<dbReference type="Proteomes" id="UP000324897">
    <property type="component" value="Chromosome 6"/>
</dbReference>
<dbReference type="Gramene" id="TVU50555">
    <property type="protein sequence ID" value="TVU50555"/>
    <property type="gene ID" value="EJB05_01931"/>
</dbReference>
<dbReference type="EMBL" id="RWGY01000002">
    <property type="protein sequence ID" value="TVU50555.1"/>
    <property type="molecule type" value="Genomic_DNA"/>
</dbReference>
<dbReference type="AlphaFoldDB" id="A0A5J9WRQ1"/>
<gene>
    <name evidence="1" type="ORF">EJB05_01931</name>
</gene>
<feature type="non-terminal residue" evidence="1">
    <location>
        <position position="1"/>
    </location>
</feature>
<comment type="caution">
    <text evidence="1">The sequence shown here is derived from an EMBL/GenBank/DDBJ whole genome shotgun (WGS) entry which is preliminary data.</text>
</comment>
<name>A0A5J9WRQ1_9POAL</name>
<protein>
    <submittedName>
        <fullName evidence="1">Uncharacterized protein</fullName>
    </submittedName>
</protein>
<organism evidence="1 2">
    <name type="scientific">Eragrostis curvula</name>
    <name type="common">weeping love grass</name>
    <dbReference type="NCBI Taxonomy" id="38414"/>
    <lineage>
        <taxon>Eukaryota</taxon>
        <taxon>Viridiplantae</taxon>
        <taxon>Streptophyta</taxon>
        <taxon>Embryophyta</taxon>
        <taxon>Tracheophyta</taxon>
        <taxon>Spermatophyta</taxon>
        <taxon>Magnoliopsida</taxon>
        <taxon>Liliopsida</taxon>
        <taxon>Poales</taxon>
        <taxon>Poaceae</taxon>
        <taxon>PACMAD clade</taxon>
        <taxon>Chloridoideae</taxon>
        <taxon>Eragrostideae</taxon>
        <taxon>Eragrostidinae</taxon>
        <taxon>Eragrostis</taxon>
    </lineage>
</organism>
<evidence type="ECO:0000313" key="1">
    <source>
        <dbReference type="EMBL" id="TVU50555.1"/>
    </source>
</evidence>
<proteinExistence type="predicted"/>